<keyword evidence="3" id="KW-1185">Reference proteome</keyword>
<dbReference type="Pfam" id="PF03497">
    <property type="entry name" value="Anthrax_toxA"/>
    <property type="match status" value="1"/>
</dbReference>
<dbReference type="Proteomes" id="UP000280434">
    <property type="component" value="Unassembled WGS sequence"/>
</dbReference>
<dbReference type="InterPro" id="IPR037017">
    <property type="entry name" value="Anthrax_toxin_edema_cen_sf"/>
</dbReference>
<gene>
    <name evidence="2" type="ORF">D7S89_16340</name>
</gene>
<protein>
    <submittedName>
        <fullName evidence="2">Adenylate cyclase</fullName>
    </submittedName>
</protein>
<dbReference type="AlphaFoldDB" id="A0A494XEW7"/>
<name>A0A494XEW7_9BURK</name>
<dbReference type="OrthoDB" id="1550625at2"/>
<dbReference type="SUPFAM" id="SSF81298">
    <property type="entry name" value="Adenylylcyclase toxin (the edema factor)"/>
    <property type="match status" value="1"/>
</dbReference>
<proteinExistence type="predicted"/>
<dbReference type="GO" id="GO:0005576">
    <property type="term" value="C:extracellular region"/>
    <property type="evidence" value="ECO:0007669"/>
    <property type="project" value="InterPro"/>
</dbReference>
<evidence type="ECO:0000313" key="2">
    <source>
        <dbReference type="EMBL" id="RKP47026.1"/>
    </source>
</evidence>
<dbReference type="EMBL" id="RBZV01000006">
    <property type="protein sequence ID" value="RKP47026.1"/>
    <property type="molecule type" value="Genomic_DNA"/>
</dbReference>
<dbReference type="GO" id="GO:0008294">
    <property type="term" value="F:calcium- and calmodulin-responsive adenylate cyclase activity"/>
    <property type="evidence" value="ECO:0007669"/>
    <property type="project" value="InterPro"/>
</dbReference>
<organism evidence="2 3">
    <name type="scientific">Trinickia fusca</name>
    <dbReference type="NCBI Taxonomy" id="2419777"/>
    <lineage>
        <taxon>Bacteria</taxon>
        <taxon>Pseudomonadati</taxon>
        <taxon>Pseudomonadota</taxon>
        <taxon>Betaproteobacteria</taxon>
        <taxon>Burkholderiales</taxon>
        <taxon>Burkholderiaceae</taxon>
        <taxon>Trinickia</taxon>
    </lineage>
</organism>
<accession>A0A494XEW7</accession>
<dbReference type="Gene3D" id="3.90.1760.10">
    <property type="entry name" value="Anthrax toxin, edema factor, central domain"/>
    <property type="match status" value="1"/>
</dbReference>
<evidence type="ECO:0000313" key="3">
    <source>
        <dbReference type="Proteomes" id="UP000280434"/>
    </source>
</evidence>
<reference evidence="2 3" key="1">
    <citation type="submission" date="2018-10" db="EMBL/GenBank/DDBJ databases">
        <title>Paraburkholderia sp. 7MK8-2, isolated from soil.</title>
        <authorList>
            <person name="Gao Z.-H."/>
            <person name="Qiu L.-H."/>
        </authorList>
    </citation>
    <scope>NUCLEOTIDE SEQUENCE [LARGE SCALE GENOMIC DNA]</scope>
    <source>
        <strain evidence="2 3">7MK8-2</strain>
    </source>
</reference>
<dbReference type="InterPro" id="IPR035099">
    <property type="entry name" value="Anthrax_toxin_C-terminal"/>
</dbReference>
<dbReference type="InterPro" id="IPR005165">
    <property type="entry name" value="Anthrax_toxin_edema_cen"/>
</dbReference>
<feature type="domain" description="Anthrax toxin edema factor central" evidence="1">
    <location>
        <begin position="18"/>
        <end position="185"/>
    </location>
</feature>
<comment type="caution">
    <text evidence="2">The sequence shown here is derived from an EMBL/GenBank/DDBJ whole genome shotgun (WGS) entry which is preliminary data.</text>
</comment>
<evidence type="ECO:0000259" key="1">
    <source>
        <dbReference type="Pfam" id="PF03497"/>
    </source>
</evidence>
<sequence length="355" mass="39344">MGTAVSHASDLDRLVDGIKDEVGIVTRHLKVLQQFAMDNNCIVGIRPVDKMATALIEHGHPTKNLHIKGKSASWGPQAGMICLDQRFSKLESDPQEAKKFTEQTRQCITNRDAVAVPLTVSRARLDELLAHRILDWVSLETLQGTRKLTAKGPSGEFYLFDAKRTERGGEPFYVITHQGKNLEVLAPRADAKPLTADYDLMVVGPHLRDLGPQDNFRKQDIANGADHDIGISSSRINSMIVGLNKALVGDEGEPLIHHGPDSANPAAAPDTNYPATFALPYRIGSFDELCVIHSPKELATLLQQAKDSGYHVPLNPLWEPEVRSVRRSSYTEARVRVNQELERFVNGRKLRSRSI</sequence>